<evidence type="ECO:0000259" key="2">
    <source>
        <dbReference type="Pfam" id="PF13926"/>
    </source>
</evidence>
<feature type="region of interest" description="Disordered" evidence="1">
    <location>
        <begin position="206"/>
        <end position="291"/>
    </location>
</feature>
<evidence type="ECO:0000313" key="4">
    <source>
        <dbReference type="Proteomes" id="UP001139887"/>
    </source>
</evidence>
<feature type="compositionally biased region" description="Acidic residues" evidence="1">
    <location>
        <begin position="262"/>
        <end position="272"/>
    </location>
</feature>
<feature type="compositionally biased region" description="Pro residues" evidence="1">
    <location>
        <begin position="276"/>
        <end position="287"/>
    </location>
</feature>
<feature type="region of interest" description="Disordered" evidence="1">
    <location>
        <begin position="1"/>
        <end position="52"/>
    </location>
</feature>
<dbReference type="PANTHER" id="PTHR14689:SF0">
    <property type="entry name" value="COILED-COIL DOMAIN-CONTAINING PROTEIN 82"/>
    <property type="match status" value="1"/>
</dbReference>
<feature type="region of interest" description="Disordered" evidence="1">
    <location>
        <begin position="512"/>
        <end position="551"/>
    </location>
</feature>
<dbReference type="EMBL" id="JANBUW010000015">
    <property type="protein sequence ID" value="KAJ2851222.1"/>
    <property type="molecule type" value="Genomic_DNA"/>
</dbReference>
<feature type="compositionally biased region" description="Polar residues" evidence="1">
    <location>
        <begin position="106"/>
        <end position="115"/>
    </location>
</feature>
<feature type="compositionally biased region" description="Polar residues" evidence="1">
    <location>
        <begin position="82"/>
        <end position="93"/>
    </location>
</feature>
<reference evidence="3" key="1">
    <citation type="submission" date="2022-07" db="EMBL/GenBank/DDBJ databases">
        <title>Phylogenomic reconstructions and comparative analyses of Kickxellomycotina fungi.</title>
        <authorList>
            <person name="Reynolds N.K."/>
            <person name="Stajich J.E."/>
            <person name="Barry K."/>
            <person name="Grigoriev I.V."/>
            <person name="Crous P."/>
            <person name="Smith M.E."/>
        </authorList>
    </citation>
    <scope>NUCLEOTIDE SEQUENCE</scope>
    <source>
        <strain evidence="3">NRRL 1566</strain>
    </source>
</reference>
<organism evidence="3 4">
    <name type="scientific">Coemansia brasiliensis</name>
    <dbReference type="NCBI Taxonomy" id="2650707"/>
    <lineage>
        <taxon>Eukaryota</taxon>
        <taxon>Fungi</taxon>
        <taxon>Fungi incertae sedis</taxon>
        <taxon>Zoopagomycota</taxon>
        <taxon>Kickxellomycotina</taxon>
        <taxon>Kickxellomycetes</taxon>
        <taxon>Kickxellales</taxon>
        <taxon>Kickxellaceae</taxon>
        <taxon>Coemansia</taxon>
    </lineage>
</organism>
<feature type="compositionally biased region" description="Polar residues" evidence="1">
    <location>
        <begin position="136"/>
        <end position="154"/>
    </location>
</feature>
<dbReference type="InterPro" id="IPR025451">
    <property type="entry name" value="DUF4211"/>
</dbReference>
<feature type="compositionally biased region" description="Low complexity" evidence="1">
    <location>
        <begin position="122"/>
        <end position="133"/>
    </location>
</feature>
<dbReference type="GO" id="GO:0005634">
    <property type="term" value="C:nucleus"/>
    <property type="evidence" value="ECO:0007669"/>
    <property type="project" value="TreeGrafter"/>
</dbReference>
<name>A0A9W8IH08_9FUNG</name>
<evidence type="ECO:0000256" key="1">
    <source>
        <dbReference type="SAM" id="MobiDB-lite"/>
    </source>
</evidence>
<accession>A0A9W8IH08</accession>
<feature type="compositionally biased region" description="Polar residues" evidence="1">
    <location>
        <begin position="228"/>
        <end position="241"/>
    </location>
</feature>
<dbReference type="PANTHER" id="PTHR14689">
    <property type="entry name" value="PHORBOL-ESTER_DAG-TYPE DOMAIN-CONTAINING PROTEIN"/>
    <property type="match status" value="1"/>
</dbReference>
<feature type="compositionally biased region" description="Polar residues" evidence="1">
    <location>
        <begin position="368"/>
        <end position="379"/>
    </location>
</feature>
<comment type="caution">
    <text evidence="3">The sequence shown here is derived from an EMBL/GenBank/DDBJ whole genome shotgun (WGS) entry which is preliminary data.</text>
</comment>
<dbReference type="AlphaFoldDB" id="A0A9W8IH08"/>
<proteinExistence type="predicted"/>
<feature type="domain" description="DUF4211" evidence="2">
    <location>
        <begin position="347"/>
        <end position="515"/>
    </location>
</feature>
<sequence length="641" mass="71616">MFTDEENKSDVETSGSDRSDADLITRTDGDKLPFTNEHAYQPTGGMDFMDQESADNYRRLLEINQQTKLRLAERKQARKQRQSLLMQTQTASDNAHAAESKASDGKLSSRSSRPHANQPVALDSELSLPDDPLNATKLTDVNTRQQPNQRSNATRLRHQISDTSDDEISDTLNCKAAIGQRLRTRPAKSAARSRVEEAYHSMTRRIYDSASSSSDEDVEIIDSPSESGQKVSSRKPTNMPETDSESEQKRSDTVLLIRDSSGDDSDFISEPDDLPKPLPPQRRPPTGEPSNRKQLKLLSAFAPARQQQIKQQYFERIGSNAEAPRDPPKPKSHVEGYSEELDDDLADFIVDDDASSEIIARASARPSKNYSSESASDSGQLPAPTFGMEQPHGVLSLMPEEFSQLDLPTSFKTYVQYLVYWICNDRRKLRLSQEVARYFYLGYITVARAIDSIEQSVVASSAWVDSFRIDLYQYPEYAATKIGAIPGCQACHFRSNRTATFEVFLSGKPYNRKTLAPPQTGTDENNDSSDNSESSESDAVSVVSVTSADSSPNYPSYNVGRTCKLRSEICHQLHHYFYHLLNDVEAAIQPLLDDVQQSDSTDSEDIDPDNLVSLLEKQGVTDRLYNEFQEMVASAKSEFTS</sequence>
<gene>
    <name evidence="3" type="ORF">IWW36_001243</name>
</gene>
<protein>
    <recommendedName>
        <fullName evidence="2">DUF4211 domain-containing protein</fullName>
    </recommendedName>
</protein>
<evidence type="ECO:0000313" key="3">
    <source>
        <dbReference type="EMBL" id="KAJ2851222.1"/>
    </source>
</evidence>
<dbReference type="OrthoDB" id="21499at2759"/>
<feature type="region of interest" description="Disordered" evidence="1">
    <location>
        <begin position="72"/>
        <end position="167"/>
    </location>
</feature>
<dbReference type="Pfam" id="PF13926">
    <property type="entry name" value="DUF4211"/>
    <property type="match status" value="1"/>
</dbReference>
<feature type="compositionally biased region" description="Basic and acidic residues" evidence="1">
    <location>
        <begin position="1"/>
        <end position="31"/>
    </location>
</feature>
<keyword evidence="4" id="KW-1185">Reference proteome</keyword>
<feature type="compositionally biased region" description="Low complexity" evidence="1">
    <location>
        <begin position="528"/>
        <end position="551"/>
    </location>
</feature>
<feature type="region of interest" description="Disordered" evidence="1">
    <location>
        <begin position="363"/>
        <end position="385"/>
    </location>
</feature>
<dbReference type="Proteomes" id="UP001139887">
    <property type="component" value="Unassembled WGS sequence"/>
</dbReference>